<dbReference type="AlphaFoldDB" id="A0A078A0I8"/>
<name>A0A078A0I8_STYLE</name>
<gene>
    <name evidence="1" type="primary">Contig10251.g10942</name>
    <name evidence="1" type="ORF">STYLEM_4709</name>
</gene>
<dbReference type="Proteomes" id="UP000039865">
    <property type="component" value="Unassembled WGS sequence"/>
</dbReference>
<keyword evidence="2" id="KW-1185">Reference proteome</keyword>
<evidence type="ECO:0000313" key="1">
    <source>
        <dbReference type="EMBL" id="CDW75716.1"/>
    </source>
</evidence>
<reference evidence="1 2" key="1">
    <citation type="submission" date="2014-06" db="EMBL/GenBank/DDBJ databases">
        <authorList>
            <person name="Swart Estienne"/>
        </authorList>
    </citation>
    <scope>NUCLEOTIDE SEQUENCE [LARGE SCALE GENOMIC DNA]</scope>
    <source>
        <strain evidence="1 2">130c</strain>
    </source>
</reference>
<evidence type="ECO:0000313" key="2">
    <source>
        <dbReference type="Proteomes" id="UP000039865"/>
    </source>
</evidence>
<accession>A0A078A0I8</accession>
<dbReference type="InParanoid" id="A0A078A0I8"/>
<organism evidence="1 2">
    <name type="scientific">Stylonychia lemnae</name>
    <name type="common">Ciliate</name>
    <dbReference type="NCBI Taxonomy" id="5949"/>
    <lineage>
        <taxon>Eukaryota</taxon>
        <taxon>Sar</taxon>
        <taxon>Alveolata</taxon>
        <taxon>Ciliophora</taxon>
        <taxon>Intramacronucleata</taxon>
        <taxon>Spirotrichea</taxon>
        <taxon>Stichotrichia</taxon>
        <taxon>Sporadotrichida</taxon>
        <taxon>Oxytrichidae</taxon>
        <taxon>Stylonychinae</taxon>
        <taxon>Stylonychia</taxon>
    </lineage>
</organism>
<proteinExistence type="predicted"/>
<sequence length="177" mass="20691">MNDGSLMQQYQLYFQPNSQFFMLYDKEGKAYIAQSGNDRNSFLMILDFNYLQQQIYQKQIMNKEGQVAPFRMAIIRFKRTDLSDIKVFQQTNLGQIYENNIPLILHSLSATSKYCIGLAIYSGYQNKRIVGLSVLNLTTDTFTIYYQSSFKYQEIFPLQSIVINSTARFFISIVQPR</sequence>
<protein>
    <submittedName>
        <fullName evidence="1">Uncharacterized protein</fullName>
    </submittedName>
</protein>
<dbReference type="EMBL" id="CCKQ01004553">
    <property type="protein sequence ID" value="CDW75716.1"/>
    <property type="molecule type" value="Genomic_DNA"/>
</dbReference>